<dbReference type="Pfam" id="PF01863">
    <property type="entry name" value="YgjP-like"/>
    <property type="match status" value="1"/>
</dbReference>
<dbReference type="InterPro" id="IPR002725">
    <property type="entry name" value="YgjP-like_metallopeptidase"/>
</dbReference>
<dbReference type="EMBL" id="JACJJC010000001">
    <property type="protein sequence ID" value="MBM6702930.1"/>
    <property type="molecule type" value="Genomic_DNA"/>
</dbReference>
<reference evidence="3 4" key="1">
    <citation type="journal article" date="2021" name="Sci. Rep.">
        <title>The distribution of antibiotic resistance genes in chicken gut microbiota commensals.</title>
        <authorList>
            <person name="Juricova H."/>
            <person name="Matiasovicova J."/>
            <person name="Kubasova T."/>
            <person name="Cejkova D."/>
            <person name="Rychlik I."/>
        </authorList>
    </citation>
    <scope>NUCLEOTIDE SEQUENCE [LARGE SCALE GENOMIC DNA]</scope>
    <source>
        <strain evidence="3 4">An829</strain>
    </source>
</reference>
<dbReference type="InterPro" id="IPR053136">
    <property type="entry name" value="UTP_pyrophosphatase-like"/>
</dbReference>
<keyword evidence="4" id="KW-1185">Reference proteome</keyword>
<feature type="region of interest" description="Disordered" evidence="1">
    <location>
        <begin position="160"/>
        <end position="180"/>
    </location>
</feature>
<evidence type="ECO:0000259" key="2">
    <source>
        <dbReference type="Pfam" id="PF01863"/>
    </source>
</evidence>
<accession>A0ABS2DNG5</accession>
<comment type="caution">
    <text evidence="3">The sequence shown here is derived from an EMBL/GenBank/DDBJ whole genome shotgun (WGS) entry which is preliminary data.</text>
</comment>
<organism evidence="3 4">
    <name type="scientific">Sutterella massiliensis</name>
    <dbReference type="NCBI Taxonomy" id="1816689"/>
    <lineage>
        <taxon>Bacteria</taxon>
        <taxon>Pseudomonadati</taxon>
        <taxon>Pseudomonadota</taxon>
        <taxon>Betaproteobacteria</taxon>
        <taxon>Burkholderiales</taxon>
        <taxon>Sutterellaceae</taxon>
        <taxon>Sutterella</taxon>
    </lineage>
</organism>
<feature type="domain" description="YgjP-like metallopeptidase" evidence="2">
    <location>
        <begin position="210"/>
        <end position="419"/>
    </location>
</feature>
<sequence>MLHFLEIFSRRRKPVVADLSAKFLTLPAVLLSAGARLEAGREYAFWTNVPDMVVPCRTVTIASGEPLVRYDGEQECMLIGIPADREIRANEVTVPIEMALSALRRRVSKGEVFPRFFWVVREQKTDFMSMGLYDEANFELIMRFFGARLRKGGLFSAANDGGTASHAKAPNEKRAGKLQSTSSERAHYVFASGRSIDYQIEYRRSRKRSALVLQRGELFVRHPVRASLRTPTESFLEANETWIFANMEKQRRRCESHRAEFDFRDGGGVYFRGERARLRLGASRAGVRRLESDEGFGWEVSLATAVYADEASVRAELCALYRREAKRVLDERFHAVVPLARIKPKSTWQISRGTRTLGTCSRGGDIRLSWRLVLMPDALIDYVAAHELAHLVEFNHSRQFWSELERMMPDAKKRRQALRDFNAMLVDAI</sequence>
<proteinExistence type="predicted"/>
<protein>
    <submittedName>
        <fullName evidence="3">M48 family metallopeptidase</fullName>
    </submittedName>
</protein>
<evidence type="ECO:0000256" key="1">
    <source>
        <dbReference type="SAM" id="MobiDB-lite"/>
    </source>
</evidence>
<name>A0ABS2DNG5_9BURK</name>
<dbReference type="CDD" id="cd07344">
    <property type="entry name" value="M48_yhfN_like"/>
    <property type="match status" value="1"/>
</dbReference>
<dbReference type="PANTHER" id="PTHR30399">
    <property type="entry name" value="UNCHARACTERIZED PROTEIN YGJP"/>
    <property type="match status" value="1"/>
</dbReference>
<dbReference type="Proteomes" id="UP000715095">
    <property type="component" value="Unassembled WGS sequence"/>
</dbReference>
<gene>
    <name evidence="3" type="ORF">H6A60_00175</name>
</gene>
<evidence type="ECO:0000313" key="4">
    <source>
        <dbReference type="Proteomes" id="UP000715095"/>
    </source>
</evidence>
<dbReference type="PANTHER" id="PTHR30399:SF1">
    <property type="entry name" value="UTP PYROPHOSPHATASE"/>
    <property type="match status" value="1"/>
</dbReference>
<dbReference type="RefSeq" id="WP_205101327.1">
    <property type="nucleotide sequence ID" value="NZ_JACJJC010000001.1"/>
</dbReference>
<evidence type="ECO:0000313" key="3">
    <source>
        <dbReference type="EMBL" id="MBM6702930.1"/>
    </source>
</evidence>
<dbReference type="Gene3D" id="3.30.2010.10">
    <property type="entry name" value="Metalloproteases ('zincins'), catalytic domain"/>
    <property type="match status" value="1"/>
</dbReference>